<dbReference type="PROSITE" id="PS50081">
    <property type="entry name" value="ZF_DAG_PE_2"/>
    <property type="match status" value="2"/>
</dbReference>
<dbReference type="Gene3D" id="3.30.60.20">
    <property type="match status" value="2"/>
</dbReference>
<keyword evidence="9" id="KW-1185">Reference proteome</keyword>
<dbReference type="PROSITE" id="PS50238">
    <property type="entry name" value="RHOGAP"/>
    <property type="match status" value="1"/>
</dbReference>
<keyword evidence="2" id="KW-0963">Cytoplasm</keyword>
<feature type="compositionally biased region" description="Basic residues" evidence="5">
    <location>
        <begin position="1"/>
        <end position="10"/>
    </location>
</feature>
<proteinExistence type="predicted"/>
<dbReference type="InterPro" id="IPR002219">
    <property type="entry name" value="PKC_DAG/PE"/>
</dbReference>
<dbReference type="GO" id="GO:0005884">
    <property type="term" value="C:actin filament"/>
    <property type="evidence" value="ECO:0007669"/>
    <property type="project" value="TreeGrafter"/>
</dbReference>
<dbReference type="Pfam" id="PF00620">
    <property type="entry name" value="RhoGAP"/>
    <property type="match status" value="1"/>
</dbReference>
<dbReference type="Proteomes" id="UP001162156">
    <property type="component" value="Unassembled WGS sequence"/>
</dbReference>
<evidence type="ECO:0000256" key="3">
    <source>
        <dbReference type="ARBA" id="ARBA00022723"/>
    </source>
</evidence>
<evidence type="ECO:0000259" key="7">
    <source>
        <dbReference type="PROSITE" id="PS50238"/>
    </source>
</evidence>
<dbReference type="GO" id="GO:0005737">
    <property type="term" value="C:cytoplasm"/>
    <property type="evidence" value="ECO:0007669"/>
    <property type="project" value="UniProtKB-SubCell"/>
</dbReference>
<protein>
    <recommendedName>
        <fullName evidence="10">Phorbol-ester/DAG-type domain-containing protein</fullName>
    </recommendedName>
</protein>
<name>A0AAV8WRS1_9CUCU</name>
<evidence type="ECO:0000256" key="2">
    <source>
        <dbReference type="ARBA" id="ARBA00022490"/>
    </source>
</evidence>
<feature type="compositionally biased region" description="Basic residues" evidence="5">
    <location>
        <begin position="177"/>
        <end position="186"/>
    </location>
</feature>
<dbReference type="GO" id="GO:0005096">
    <property type="term" value="F:GTPase activator activity"/>
    <property type="evidence" value="ECO:0007669"/>
    <property type="project" value="InterPro"/>
</dbReference>
<dbReference type="AlphaFoldDB" id="A0AAV8WRS1"/>
<dbReference type="GO" id="GO:0035556">
    <property type="term" value="P:intracellular signal transduction"/>
    <property type="evidence" value="ECO:0007669"/>
    <property type="project" value="InterPro"/>
</dbReference>
<comment type="caution">
    <text evidence="8">The sequence shown here is derived from an EMBL/GenBank/DDBJ whole genome shotgun (WGS) entry which is preliminary data.</text>
</comment>
<feature type="domain" description="Phorbol-ester/DAG-type" evidence="6">
    <location>
        <begin position="539"/>
        <end position="588"/>
    </location>
</feature>
<reference evidence="8" key="1">
    <citation type="journal article" date="2023" name="Insect Mol. Biol.">
        <title>Genome sequencing provides insights into the evolution of gene families encoding plant cell wall-degrading enzymes in longhorned beetles.</title>
        <authorList>
            <person name="Shin N.R."/>
            <person name="Okamura Y."/>
            <person name="Kirsch R."/>
            <person name="Pauchet Y."/>
        </authorList>
    </citation>
    <scope>NUCLEOTIDE SEQUENCE</scope>
    <source>
        <strain evidence="8">RBIC_L_NR</strain>
    </source>
</reference>
<dbReference type="SUPFAM" id="SSF57889">
    <property type="entry name" value="Cysteine-rich domain"/>
    <property type="match status" value="2"/>
</dbReference>
<comment type="subcellular location">
    <subcellularLocation>
        <location evidence="1">Cytoplasm</location>
    </subcellularLocation>
</comment>
<dbReference type="InterPro" id="IPR046349">
    <property type="entry name" value="C1-like_sf"/>
</dbReference>
<dbReference type="GO" id="GO:0051015">
    <property type="term" value="F:actin filament binding"/>
    <property type="evidence" value="ECO:0007669"/>
    <property type="project" value="TreeGrafter"/>
</dbReference>
<dbReference type="InterPro" id="IPR046987">
    <property type="entry name" value="Myo9"/>
</dbReference>
<feature type="region of interest" description="Disordered" evidence="5">
    <location>
        <begin position="234"/>
        <end position="280"/>
    </location>
</feature>
<evidence type="ECO:0000313" key="9">
    <source>
        <dbReference type="Proteomes" id="UP001162156"/>
    </source>
</evidence>
<dbReference type="GO" id="GO:0000146">
    <property type="term" value="F:microfilament motor activity"/>
    <property type="evidence" value="ECO:0007669"/>
    <property type="project" value="InterPro"/>
</dbReference>
<dbReference type="PANTHER" id="PTHR46184">
    <property type="entry name" value="UNCONVENTIONAL MYOSIN-IXB-LIKE PROTEIN"/>
    <property type="match status" value="1"/>
</dbReference>
<feature type="region of interest" description="Disordered" evidence="5">
    <location>
        <begin position="1"/>
        <end position="96"/>
    </location>
</feature>
<dbReference type="InterPro" id="IPR000198">
    <property type="entry name" value="RhoGAP_dom"/>
</dbReference>
<sequence length="674" mass="77180">MKTQRKKIQKSHQTIDYSDLDYTPQRKGSGDSLASQRSYESQQSSDSHSSVTVRELNKQDIPPLGKQWSSTSTTSETFSESGATQSAPPIMSEKVYESFSSEDIAKPPLIRTQAVNPAVRRDFRYVNDGKNLRSYHPVRRPNRDKPGSDDRPDVYPYDQTPNKLEQILGRPEAPIRNTRKSKRSHVKSLGEEVTDSAGIEKNLLLGTIDESKVHPEFSRNEDTINAFLQGEAGSPLHKQSLTPKRQRPNLPALDLRRRNSDPATKATISEQPGGPDASPAIKSNEYKWGDVNTLSLAGHTFRKIPRISKDDSCTFCKEKLDAFLTPGYKCSTCKKQFHTKCIQNKNVFEMPCEMQRTNVEVRSGRRKHRKHSRTPYDLRKPDESKFNLTGTSEFTDRTDQIITGAEELDLMREFITKKIMKMESEGGKSSEVDKLFKQALREFKDNLIQIYSNATKHNSLETCNIKYKDLILVFIQAMETVCQREQKANETKDFPVTMGVNAFRGFMNEFMSSRAEEKPSKSKRKKEKKRKVETYKLNGHTFLLTIINIPTACEICSSFFMWPLERGLVCQSCKMTCHKKCYTNASQCQKESGLQGETRRIFGVSLVTLVTEENKIPLVIERLLSTIELYGLYTEGIYRKSGVSSKIKELKIRWTRIPKRWNLKGTKYTFWPPY</sequence>
<dbReference type="InterPro" id="IPR008936">
    <property type="entry name" value="Rho_GTPase_activation_prot"/>
</dbReference>
<dbReference type="SMART" id="SM00109">
    <property type="entry name" value="C1"/>
    <property type="match status" value="2"/>
</dbReference>
<feature type="compositionally biased region" description="Low complexity" evidence="5">
    <location>
        <begin position="69"/>
        <end position="81"/>
    </location>
</feature>
<dbReference type="PANTHER" id="PTHR46184:SF5">
    <property type="entry name" value="UNCONVENTIONAL MYOSIN-IXA-LIKE"/>
    <property type="match status" value="1"/>
</dbReference>
<gene>
    <name evidence="8" type="ORF">NQ314_018216</name>
</gene>
<evidence type="ECO:0000259" key="6">
    <source>
        <dbReference type="PROSITE" id="PS50081"/>
    </source>
</evidence>
<feature type="domain" description="Rho-GAP" evidence="7">
    <location>
        <begin position="604"/>
        <end position="674"/>
    </location>
</feature>
<evidence type="ECO:0000256" key="5">
    <source>
        <dbReference type="SAM" id="MobiDB-lite"/>
    </source>
</evidence>
<keyword evidence="3" id="KW-0479">Metal-binding</keyword>
<feature type="domain" description="Phorbol-ester/DAG-type" evidence="6">
    <location>
        <begin position="298"/>
        <end position="352"/>
    </location>
</feature>
<evidence type="ECO:0000313" key="8">
    <source>
        <dbReference type="EMBL" id="KAJ8929131.1"/>
    </source>
</evidence>
<organism evidence="8 9">
    <name type="scientific">Rhamnusium bicolor</name>
    <dbReference type="NCBI Taxonomy" id="1586634"/>
    <lineage>
        <taxon>Eukaryota</taxon>
        <taxon>Metazoa</taxon>
        <taxon>Ecdysozoa</taxon>
        <taxon>Arthropoda</taxon>
        <taxon>Hexapoda</taxon>
        <taxon>Insecta</taxon>
        <taxon>Pterygota</taxon>
        <taxon>Neoptera</taxon>
        <taxon>Endopterygota</taxon>
        <taxon>Coleoptera</taxon>
        <taxon>Polyphaga</taxon>
        <taxon>Cucujiformia</taxon>
        <taxon>Chrysomeloidea</taxon>
        <taxon>Cerambycidae</taxon>
        <taxon>Lepturinae</taxon>
        <taxon>Rhagiini</taxon>
        <taxon>Rhamnusium</taxon>
    </lineage>
</organism>
<evidence type="ECO:0000256" key="4">
    <source>
        <dbReference type="ARBA" id="ARBA00022833"/>
    </source>
</evidence>
<dbReference type="GO" id="GO:0046872">
    <property type="term" value="F:metal ion binding"/>
    <property type="evidence" value="ECO:0007669"/>
    <property type="project" value="UniProtKB-KW"/>
</dbReference>
<dbReference type="CDD" id="cd20805">
    <property type="entry name" value="C1_DGK_rpt2"/>
    <property type="match status" value="1"/>
</dbReference>
<evidence type="ECO:0008006" key="10">
    <source>
        <dbReference type="Google" id="ProtNLM"/>
    </source>
</evidence>
<keyword evidence="4" id="KW-0862">Zinc</keyword>
<accession>A0AAV8WRS1</accession>
<dbReference type="Gene3D" id="1.10.555.10">
    <property type="entry name" value="Rho GTPase activation protein"/>
    <property type="match status" value="1"/>
</dbReference>
<evidence type="ECO:0000256" key="1">
    <source>
        <dbReference type="ARBA" id="ARBA00004496"/>
    </source>
</evidence>
<feature type="compositionally biased region" description="Low complexity" evidence="5">
    <location>
        <begin position="35"/>
        <end position="50"/>
    </location>
</feature>
<feature type="compositionally biased region" description="Basic and acidic residues" evidence="5">
    <location>
        <begin position="141"/>
        <end position="153"/>
    </location>
</feature>
<dbReference type="EMBL" id="JANEYF010005116">
    <property type="protein sequence ID" value="KAJ8929131.1"/>
    <property type="molecule type" value="Genomic_DNA"/>
</dbReference>
<dbReference type="SUPFAM" id="SSF48350">
    <property type="entry name" value="GTPase activation domain, GAP"/>
    <property type="match status" value="1"/>
</dbReference>
<dbReference type="Pfam" id="PF00130">
    <property type="entry name" value="C1_1"/>
    <property type="match status" value="2"/>
</dbReference>
<dbReference type="PROSITE" id="PS00479">
    <property type="entry name" value="ZF_DAG_PE_1"/>
    <property type="match status" value="1"/>
</dbReference>
<feature type="region of interest" description="Disordered" evidence="5">
    <location>
        <begin position="130"/>
        <end position="193"/>
    </location>
</feature>